<evidence type="ECO:0000313" key="2">
    <source>
        <dbReference type="Proteomes" id="UP000751190"/>
    </source>
</evidence>
<dbReference type="Proteomes" id="UP000751190">
    <property type="component" value="Unassembled WGS sequence"/>
</dbReference>
<protein>
    <submittedName>
        <fullName evidence="1">Uncharacterized protein</fullName>
    </submittedName>
</protein>
<proteinExistence type="predicted"/>
<sequence length="96" mass="10393">MSSAAALALGTPTEEQLASLTAEERGKYDYLKEHVMPTLSSSLQALLREREARQTVPGAPPPLRLVELNALSFVAQHLMRNNPSTRATAGASDHPR</sequence>
<comment type="caution">
    <text evidence="1">The sequence shown here is derived from an EMBL/GenBank/DDBJ whole genome shotgun (WGS) entry which is preliminary data.</text>
</comment>
<accession>A0A8J6CGD5</accession>
<reference evidence="1" key="1">
    <citation type="submission" date="2021-05" db="EMBL/GenBank/DDBJ databases">
        <title>The genome of the haptophyte Pavlova lutheri (Diacronema luteri, Pavlovales) - a model for lipid biosynthesis in eukaryotic algae.</title>
        <authorList>
            <person name="Hulatt C.J."/>
            <person name="Posewitz M.C."/>
        </authorList>
    </citation>
    <scope>NUCLEOTIDE SEQUENCE</scope>
    <source>
        <strain evidence="1">NIVA-4/92</strain>
    </source>
</reference>
<organism evidence="1 2">
    <name type="scientific">Diacronema lutheri</name>
    <name type="common">Unicellular marine alga</name>
    <name type="synonym">Monochrysis lutheri</name>
    <dbReference type="NCBI Taxonomy" id="2081491"/>
    <lineage>
        <taxon>Eukaryota</taxon>
        <taxon>Haptista</taxon>
        <taxon>Haptophyta</taxon>
        <taxon>Pavlovophyceae</taxon>
        <taxon>Pavlovales</taxon>
        <taxon>Pavlovaceae</taxon>
        <taxon>Diacronema</taxon>
    </lineage>
</organism>
<keyword evidence="2" id="KW-1185">Reference proteome</keyword>
<dbReference type="EMBL" id="JAGTXO010000007">
    <property type="protein sequence ID" value="KAG8466598.1"/>
    <property type="molecule type" value="Genomic_DNA"/>
</dbReference>
<dbReference type="Gene3D" id="1.20.890.10">
    <property type="entry name" value="cAMP-dependent protein kinase regulatory subunit, dimerization-anchoring domain"/>
    <property type="match status" value="1"/>
</dbReference>
<gene>
    <name evidence="1" type="ORF">KFE25_007977</name>
</gene>
<evidence type="ECO:0000313" key="1">
    <source>
        <dbReference type="EMBL" id="KAG8466598.1"/>
    </source>
</evidence>
<dbReference type="AlphaFoldDB" id="A0A8J6CGD5"/>
<name>A0A8J6CGD5_DIALT</name>